<dbReference type="AlphaFoldDB" id="X6NVR4"/>
<evidence type="ECO:0000256" key="2">
    <source>
        <dbReference type="RuleBase" id="RU361268"/>
    </source>
</evidence>
<evidence type="ECO:0000313" key="5">
    <source>
        <dbReference type="Proteomes" id="UP000023152"/>
    </source>
</evidence>
<evidence type="ECO:0000256" key="1">
    <source>
        <dbReference type="ARBA" id="ARBA00006941"/>
    </source>
</evidence>
<dbReference type="PANTHER" id="PTHR11740:SF0">
    <property type="entry name" value="CASEIN KINASE II SUBUNIT BETA"/>
    <property type="match status" value="1"/>
</dbReference>
<comment type="similarity">
    <text evidence="1 2">Belongs to the casein kinase 2 subunit beta family.</text>
</comment>
<dbReference type="GO" id="GO:0005956">
    <property type="term" value="C:protein kinase CK2 complex"/>
    <property type="evidence" value="ECO:0007669"/>
    <property type="project" value="UniProtKB-UniRule"/>
</dbReference>
<dbReference type="EMBL" id="ASPP01005777">
    <property type="protein sequence ID" value="ETO29904.1"/>
    <property type="molecule type" value="Genomic_DNA"/>
</dbReference>
<reference evidence="4 5" key="1">
    <citation type="journal article" date="2013" name="Curr. Biol.">
        <title>The Genome of the Foraminiferan Reticulomyxa filosa.</title>
        <authorList>
            <person name="Glockner G."/>
            <person name="Hulsmann N."/>
            <person name="Schleicher M."/>
            <person name="Noegel A.A."/>
            <person name="Eichinger L."/>
            <person name="Gallinger C."/>
            <person name="Pawlowski J."/>
            <person name="Sierra R."/>
            <person name="Euteneuer U."/>
            <person name="Pillet L."/>
            <person name="Moustafa A."/>
            <person name="Platzer M."/>
            <person name="Groth M."/>
            <person name="Szafranski K."/>
            <person name="Schliwa M."/>
        </authorList>
    </citation>
    <scope>NUCLEOTIDE SEQUENCE [LARGE SCALE GENOMIC DNA]</scope>
</reference>
<gene>
    <name evidence="4" type="ORF">RFI_07214</name>
</gene>
<dbReference type="InterPro" id="IPR035991">
    <property type="entry name" value="Casein_kinase_II_beta-like"/>
</dbReference>
<evidence type="ECO:0000313" key="4">
    <source>
        <dbReference type="EMBL" id="ETO29904.1"/>
    </source>
</evidence>
<proteinExistence type="inferred from homology"/>
<dbReference type="Pfam" id="PF01214">
    <property type="entry name" value="CK_II_beta"/>
    <property type="match status" value="1"/>
</dbReference>
<dbReference type="InterPro" id="IPR000704">
    <property type="entry name" value="Casein_kinase_II_reg-sub"/>
</dbReference>
<comment type="subunit">
    <text evidence="2">Tetramer of two alpha and two beta subunits.</text>
</comment>
<accession>X6NVR4</accession>
<feature type="region of interest" description="Disordered" evidence="3">
    <location>
        <begin position="1"/>
        <end position="27"/>
    </location>
</feature>
<dbReference type="InterPro" id="IPR016149">
    <property type="entry name" value="Casein_kin_II_reg-sub_N"/>
</dbReference>
<dbReference type="FunFam" id="1.10.1820.10:FF:000005">
    <property type="entry name" value="Casein kinase II subunit beta"/>
    <property type="match status" value="1"/>
</dbReference>
<protein>
    <recommendedName>
        <fullName evidence="2">Casein kinase II subunit beta</fullName>
        <shortName evidence="2">CK II beta</shortName>
    </recommendedName>
</protein>
<dbReference type="OrthoDB" id="3971593at2759"/>
<keyword evidence="5" id="KW-1185">Reference proteome</keyword>
<dbReference type="Proteomes" id="UP000023152">
    <property type="component" value="Unassembled WGS sequence"/>
</dbReference>
<dbReference type="GO" id="GO:0005737">
    <property type="term" value="C:cytoplasm"/>
    <property type="evidence" value="ECO:0007669"/>
    <property type="project" value="TreeGrafter"/>
</dbReference>
<comment type="caution">
    <text evidence="4">The sequence shown here is derived from an EMBL/GenBank/DDBJ whole genome shotgun (WGS) entry which is preliminary data.</text>
</comment>
<dbReference type="PRINTS" id="PR00472">
    <property type="entry name" value="CASNKINASEII"/>
</dbReference>
<dbReference type="SUPFAM" id="SSF57798">
    <property type="entry name" value="Casein kinase II beta subunit"/>
    <property type="match status" value="1"/>
</dbReference>
<dbReference type="GO" id="GO:0019887">
    <property type="term" value="F:protein kinase regulator activity"/>
    <property type="evidence" value="ECO:0007669"/>
    <property type="project" value="InterPro"/>
</dbReference>
<sequence length="170" mass="19494">MSQQAQSPQQTTSKDNNSNGDVSSSVESDEDFGWVSYFLTLKGNEFFCQVDDEYITDSFNLTGLANQVPYYEYSLDLITDVDRGSIVFVLPYFILGKKKERGDLSDEHQEMVENDAEILYGLIHARYILTNRGLHGMVCFLLFKNILKIIFKKKKKHGTQNVQTNKQTNK</sequence>
<name>X6NVR4_RETFI</name>
<evidence type="ECO:0000256" key="3">
    <source>
        <dbReference type="SAM" id="MobiDB-lite"/>
    </source>
</evidence>
<dbReference type="Gene3D" id="1.10.1820.10">
    <property type="entry name" value="protein kinase ck2 holoenzyme, chain C, domain 1"/>
    <property type="match status" value="1"/>
</dbReference>
<dbReference type="PANTHER" id="PTHR11740">
    <property type="entry name" value="CASEIN KINASE II SUBUNIT BETA"/>
    <property type="match status" value="1"/>
</dbReference>
<organism evidence="4 5">
    <name type="scientific">Reticulomyxa filosa</name>
    <dbReference type="NCBI Taxonomy" id="46433"/>
    <lineage>
        <taxon>Eukaryota</taxon>
        <taxon>Sar</taxon>
        <taxon>Rhizaria</taxon>
        <taxon>Retaria</taxon>
        <taxon>Foraminifera</taxon>
        <taxon>Monothalamids</taxon>
        <taxon>Reticulomyxidae</taxon>
        <taxon>Reticulomyxa</taxon>
    </lineage>
</organism>
<feature type="compositionally biased region" description="Low complexity" evidence="3">
    <location>
        <begin position="1"/>
        <end position="26"/>
    </location>
</feature>
<dbReference type="SMART" id="SM01085">
    <property type="entry name" value="CK_II_beta"/>
    <property type="match status" value="1"/>
</dbReference>